<dbReference type="GO" id="GO:0008270">
    <property type="term" value="F:zinc ion binding"/>
    <property type="evidence" value="ECO:0007669"/>
    <property type="project" value="UniProtKB-KW"/>
</dbReference>
<evidence type="ECO:0000256" key="10">
    <source>
        <dbReference type="ARBA" id="ARBA00023242"/>
    </source>
</evidence>
<dbReference type="SMART" id="SM00399">
    <property type="entry name" value="ZnF_C4"/>
    <property type="match status" value="1"/>
</dbReference>
<dbReference type="SMART" id="SM00430">
    <property type="entry name" value="HOLI"/>
    <property type="match status" value="1"/>
</dbReference>
<dbReference type="PROSITE" id="PS51030">
    <property type="entry name" value="NUCLEAR_REC_DBD_2"/>
    <property type="match status" value="1"/>
</dbReference>
<dbReference type="InterPro" id="IPR001628">
    <property type="entry name" value="Znf_hrmn_rcpt"/>
</dbReference>
<dbReference type="AlphaFoldDB" id="A0AAN5HYL5"/>
<evidence type="ECO:0000256" key="7">
    <source>
        <dbReference type="ARBA" id="ARBA00023125"/>
    </source>
</evidence>
<evidence type="ECO:0000256" key="6">
    <source>
        <dbReference type="ARBA" id="ARBA00023015"/>
    </source>
</evidence>
<dbReference type="Proteomes" id="UP001328107">
    <property type="component" value="Unassembled WGS sequence"/>
</dbReference>
<gene>
    <name evidence="14" type="ORF">PMAYCL1PPCAC_15825</name>
</gene>
<dbReference type="Gene3D" id="1.10.565.10">
    <property type="entry name" value="Retinoid X Receptor"/>
    <property type="match status" value="1"/>
</dbReference>
<keyword evidence="3 11" id="KW-0479">Metal-binding</keyword>
<dbReference type="GO" id="GO:0005634">
    <property type="term" value="C:nucleus"/>
    <property type="evidence" value="ECO:0007669"/>
    <property type="project" value="UniProtKB-SubCell"/>
</dbReference>
<evidence type="ECO:0000259" key="12">
    <source>
        <dbReference type="PROSITE" id="PS51030"/>
    </source>
</evidence>
<keyword evidence="10 11" id="KW-0539">Nucleus</keyword>
<evidence type="ECO:0000256" key="4">
    <source>
        <dbReference type="ARBA" id="ARBA00022771"/>
    </source>
</evidence>
<evidence type="ECO:0000259" key="13">
    <source>
        <dbReference type="PROSITE" id="PS51843"/>
    </source>
</evidence>
<evidence type="ECO:0000256" key="5">
    <source>
        <dbReference type="ARBA" id="ARBA00022833"/>
    </source>
</evidence>
<dbReference type="InterPro" id="IPR050274">
    <property type="entry name" value="Nuclear_hormone_rcpt_NR2"/>
</dbReference>
<organism evidence="14 15">
    <name type="scientific">Pristionchus mayeri</name>
    <dbReference type="NCBI Taxonomy" id="1317129"/>
    <lineage>
        <taxon>Eukaryota</taxon>
        <taxon>Metazoa</taxon>
        <taxon>Ecdysozoa</taxon>
        <taxon>Nematoda</taxon>
        <taxon>Chromadorea</taxon>
        <taxon>Rhabditida</taxon>
        <taxon>Rhabditina</taxon>
        <taxon>Diplogasteromorpha</taxon>
        <taxon>Diplogasteroidea</taxon>
        <taxon>Neodiplogasteridae</taxon>
        <taxon>Pristionchus</taxon>
    </lineage>
</organism>
<keyword evidence="4 11" id="KW-0863">Zinc-finger</keyword>
<evidence type="ECO:0000256" key="9">
    <source>
        <dbReference type="ARBA" id="ARBA00023170"/>
    </source>
</evidence>
<comment type="similarity">
    <text evidence="2 11">Belongs to the nuclear hormone receptor family.</text>
</comment>
<keyword evidence="5 11" id="KW-0862">Zinc</keyword>
<proteinExistence type="inferred from homology"/>
<evidence type="ECO:0000256" key="1">
    <source>
        <dbReference type="ARBA" id="ARBA00004123"/>
    </source>
</evidence>
<dbReference type="InterPro" id="IPR000536">
    <property type="entry name" value="Nucl_hrmn_rcpt_lig-bd"/>
</dbReference>
<evidence type="ECO:0008006" key="16">
    <source>
        <dbReference type="Google" id="ProtNLM"/>
    </source>
</evidence>
<dbReference type="PANTHER" id="PTHR24083">
    <property type="entry name" value="NUCLEAR HORMONE RECEPTOR"/>
    <property type="match status" value="1"/>
</dbReference>
<dbReference type="InterPro" id="IPR035500">
    <property type="entry name" value="NHR-like_dom_sf"/>
</dbReference>
<dbReference type="Gene3D" id="3.30.50.10">
    <property type="entry name" value="Erythroid Transcription Factor GATA-1, subunit A"/>
    <property type="match status" value="1"/>
</dbReference>
<comment type="subcellular location">
    <subcellularLocation>
        <location evidence="1 11">Nucleus</location>
    </subcellularLocation>
</comment>
<dbReference type="InterPro" id="IPR013088">
    <property type="entry name" value="Znf_NHR/GATA"/>
</dbReference>
<evidence type="ECO:0000256" key="11">
    <source>
        <dbReference type="RuleBase" id="RU004334"/>
    </source>
</evidence>
<feature type="domain" description="NR LBD" evidence="13">
    <location>
        <begin position="251"/>
        <end position="475"/>
    </location>
</feature>
<dbReference type="PRINTS" id="PR00047">
    <property type="entry name" value="STROIDFINGER"/>
</dbReference>
<dbReference type="EMBL" id="BTRK01000004">
    <property type="protein sequence ID" value="GMR45630.1"/>
    <property type="molecule type" value="Genomic_DNA"/>
</dbReference>
<comment type="caution">
    <text evidence="14">The sequence shown here is derived from an EMBL/GenBank/DDBJ whole genome shotgun (WGS) entry which is preliminary data.</text>
</comment>
<evidence type="ECO:0000256" key="2">
    <source>
        <dbReference type="ARBA" id="ARBA00005993"/>
    </source>
</evidence>
<dbReference type="PROSITE" id="PS00031">
    <property type="entry name" value="NUCLEAR_REC_DBD_1"/>
    <property type="match status" value="1"/>
</dbReference>
<protein>
    <recommendedName>
        <fullName evidence="16">Nuclear receptor</fullName>
    </recommendedName>
</protein>
<name>A0AAN5HYL5_9BILA</name>
<dbReference type="SUPFAM" id="SSF48508">
    <property type="entry name" value="Nuclear receptor ligand-binding domain"/>
    <property type="match status" value="1"/>
</dbReference>
<keyword evidence="7 11" id="KW-0238">DNA-binding</keyword>
<dbReference type="SUPFAM" id="SSF57716">
    <property type="entry name" value="Glucocorticoid receptor-like (DNA-binding domain)"/>
    <property type="match status" value="1"/>
</dbReference>
<sequence length="476" mass="54147">TLFPLSLFALARERNCAGKKERKPCVRDVCREIGNCPRANTQQLRLFAADQDRMLYCGAEKMEIIASAEPSTSSDKKSSSNRVYRCIKTLGCPCSVCGHPATGIHYLAISCNGCRSFFRRTVALRKTYACKRADPDKLECFKEFGCKSCRFALCEGAGMNAEAVKTEEGEECERENNDLPTDIQVPIVPQLSPIELKMDKKMLDLLIVEEAHHRLRISNYLPRHEPGLLIDQFLIGPSKLGMGYAPMQDRPYEPYALETVPAEVIIKKRYNIDFRNFDYSTKKLWTFQDPIYSIEFMKALPIYHELDECSKRVLIASALACTNMTAAYFSYANHSDRTCYPDGGIKTWDRELEEQSPGTVRFNTGLISAIREAKLDQREYVLLKMIIVCNPLLEGLSSHGSNLLRNERERCAKILFSYVLARRGMKEGPAAFAKILSIIEVVVQLTTWMKNQCILMHALGLRKYRVPFLETLYYAP</sequence>
<dbReference type="CDD" id="cd06960">
    <property type="entry name" value="NR_DBD_HNF4A"/>
    <property type="match status" value="1"/>
</dbReference>
<dbReference type="Pfam" id="PF00104">
    <property type="entry name" value="Hormone_recep"/>
    <property type="match status" value="1"/>
</dbReference>
<evidence type="ECO:0000256" key="3">
    <source>
        <dbReference type="ARBA" id="ARBA00022723"/>
    </source>
</evidence>
<dbReference type="PROSITE" id="PS51843">
    <property type="entry name" value="NR_LBD"/>
    <property type="match status" value="1"/>
</dbReference>
<evidence type="ECO:0000256" key="8">
    <source>
        <dbReference type="ARBA" id="ARBA00023163"/>
    </source>
</evidence>
<dbReference type="GO" id="GO:0003700">
    <property type="term" value="F:DNA-binding transcription factor activity"/>
    <property type="evidence" value="ECO:0007669"/>
    <property type="project" value="InterPro"/>
</dbReference>
<evidence type="ECO:0000313" key="14">
    <source>
        <dbReference type="EMBL" id="GMR45630.1"/>
    </source>
</evidence>
<dbReference type="GO" id="GO:0000978">
    <property type="term" value="F:RNA polymerase II cis-regulatory region sequence-specific DNA binding"/>
    <property type="evidence" value="ECO:0007669"/>
    <property type="project" value="InterPro"/>
</dbReference>
<keyword evidence="6 11" id="KW-0805">Transcription regulation</keyword>
<keyword evidence="9 11" id="KW-0675">Receptor</keyword>
<reference evidence="15" key="1">
    <citation type="submission" date="2022-10" db="EMBL/GenBank/DDBJ databases">
        <title>Genome assembly of Pristionchus species.</title>
        <authorList>
            <person name="Yoshida K."/>
            <person name="Sommer R.J."/>
        </authorList>
    </citation>
    <scope>NUCLEOTIDE SEQUENCE [LARGE SCALE GENOMIC DNA]</scope>
    <source>
        <strain evidence="15">RS5460</strain>
    </source>
</reference>
<feature type="domain" description="Nuclear receptor" evidence="12">
    <location>
        <begin position="91"/>
        <end position="166"/>
    </location>
</feature>
<dbReference type="Pfam" id="PF00105">
    <property type="entry name" value="zf-C4"/>
    <property type="match status" value="1"/>
</dbReference>
<keyword evidence="8 11" id="KW-0804">Transcription</keyword>
<keyword evidence="15" id="KW-1185">Reference proteome</keyword>
<feature type="non-terminal residue" evidence="14">
    <location>
        <position position="1"/>
    </location>
</feature>
<accession>A0AAN5HYL5</accession>
<evidence type="ECO:0000313" key="15">
    <source>
        <dbReference type="Proteomes" id="UP001328107"/>
    </source>
</evidence>
<dbReference type="InterPro" id="IPR049636">
    <property type="entry name" value="HNF4-like_DBD"/>
</dbReference>